<name>A0AA40G0J7_9HYME</name>
<organism evidence="2 3">
    <name type="scientific">Melipona bicolor</name>
    <dbReference type="NCBI Taxonomy" id="60889"/>
    <lineage>
        <taxon>Eukaryota</taxon>
        <taxon>Metazoa</taxon>
        <taxon>Ecdysozoa</taxon>
        <taxon>Arthropoda</taxon>
        <taxon>Hexapoda</taxon>
        <taxon>Insecta</taxon>
        <taxon>Pterygota</taxon>
        <taxon>Neoptera</taxon>
        <taxon>Endopterygota</taxon>
        <taxon>Hymenoptera</taxon>
        <taxon>Apocrita</taxon>
        <taxon>Aculeata</taxon>
        <taxon>Apoidea</taxon>
        <taxon>Anthophila</taxon>
        <taxon>Apidae</taxon>
        <taxon>Melipona</taxon>
    </lineage>
</organism>
<feature type="compositionally biased region" description="Polar residues" evidence="1">
    <location>
        <begin position="110"/>
        <end position="124"/>
    </location>
</feature>
<accession>A0AA40G0J7</accession>
<feature type="compositionally biased region" description="Low complexity" evidence="1">
    <location>
        <begin position="100"/>
        <end position="109"/>
    </location>
</feature>
<dbReference type="AlphaFoldDB" id="A0AA40G0J7"/>
<proteinExistence type="predicted"/>
<dbReference type="Proteomes" id="UP001177670">
    <property type="component" value="Unassembled WGS sequence"/>
</dbReference>
<sequence>MGRQSPTYTRDKLPYLTKKRKDREKRVNSLDAPVPRRKHRSEHLAFRWSPFTVERRRFFDLMREFHLESMELLSGPVSSACNPPRPKQIPAPANIDPRGSSSSPFASSATGHPSNNDLPSSTTG</sequence>
<reference evidence="2" key="1">
    <citation type="submission" date="2021-10" db="EMBL/GenBank/DDBJ databases">
        <title>Melipona bicolor Genome sequencing and assembly.</title>
        <authorList>
            <person name="Araujo N.S."/>
            <person name="Arias M.C."/>
        </authorList>
    </citation>
    <scope>NUCLEOTIDE SEQUENCE</scope>
    <source>
        <strain evidence="2">USP_2M_L1-L4_2017</strain>
        <tissue evidence="2">Whole body</tissue>
    </source>
</reference>
<evidence type="ECO:0000313" key="2">
    <source>
        <dbReference type="EMBL" id="KAK1128745.1"/>
    </source>
</evidence>
<feature type="region of interest" description="Disordered" evidence="1">
    <location>
        <begin position="1"/>
        <end position="41"/>
    </location>
</feature>
<gene>
    <name evidence="2" type="ORF">K0M31_019896</name>
</gene>
<feature type="region of interest" description="Disordered" evidence="1">
    <location>
        <begin position="75"/>
        <end position="124"/>
    </location>
</feature>
<evidence type="ECO:0000313" key="3">
    <source>
        <dbReference type="Proteomes" id="UP001177670"/>
    </source>
</evidence>
<dbReference type="EMBL" id="JAHYIQ010000009">
    <property type="protein sequence ID" value="KAK1128745.1"/>
    <property type="molecule type" value="Genomic_DNA"/>
</dbReference>
<comment type="caution">
    <text evidence="2">The sequence shown here is derived from an EMBL/GenBank/DDBJ whole genome shotgun (WGS) entry which is preliminary data.</text>
</comment>
<evidence type="ECO:0000256" key="1">
    <source>
        <dbReference type="SAM" id="MobiDB-lite"/>
    </source>
</evidence>
<protein>
    <submittedName>
        <fullName evidence="2">Uncharacterized protein</fullName>
    </submittedName>
</protein>
<keyword evidence="3" id="KW-1185">Reference proteome</keyword>